<dbReference type="PROSITE" id="PS51485">
    <property type="entry name" value="PHYTOCYANIN"/>
    <property type="match status" value="1"/>
</dbReference>
<name>A0A6J1BV33_MOMCH</name>
<dbReference type="InterPro" id="IPR008972">
    <property type="entry name" value="Cupredoxin"/>
</dbReference>
<keyword evidence="2" id="KW-0479">Metal-binding</keyword>
<feature type="compositionally biased region" description="Polar residues" evidence="6">
    <location>
        <begin position="157"/>
        <end position="174"/>
    </location>
</feature>
<dbReference type="InterPro" id="IPR003245">
    <property type="entry name" value="Phytocyanin_dom"/>
</dbReference>
<evidence type="ECO:0000256" key="5">
    <source>
        <dbReference type="ARBA" id="ARBA00023180"/>
    </source>
</evidence>
<dbReference type="PANTHER" id="PTHR33021:SF193">
    <property type="entry name" value="OS06G0218600 PROTEIN"/>
    <property type="match status" value="1"/>
</dbReference>
<dbReference type="InterPro" id="IPR039391">
    <property type="entry name" value="Phytocyanin-like"/>
</dbReference>
<dbReference type="AlphaFoldDB" id="A0A6J1BV33"/>
<dbReference type="GO" id="GO:0046872">
    <property type="term" value="F:metal ion binding"/>
    <property type="evidence" value="ECO:0007669"/>
    <property type="project" value="UniProtKB-KW"/>
</dbReference>
<feature type="chain" id="PRO_5026947793" evidence="7">
    <location>
        <begin position="21"/>
        <end position="202"/>
    </location>
</feature>
<dbReference type="Pfam" id="PF02298">
    <property type="entry name" value="Cu_bind_like"/>
    <property type="match status" value="1"/>
</dbReference>
<dbReference type="Proteomes" id="UP000504603">
    <property type="component" value="Unplaced"/>
</dbReference>
<dbReference type="Gene3D" id="2.60.40.420">
    <property type="entry name" value="Cupredoxins - blue copper proteins"/>
    <property type="match status" value="1"/>
</dbReference>
<feature type="region of interest" description="Disordered" evidence="6">
    <location>
        <begin position="122"/>
        <end position="177"/>
    </location>
</feature>
<evidence type="ECO:0000256" key="6">
    <source>
        <dbReference type="SAM" id="MobiDB-lite"/>
    </source>
</evidence>
<evidence type="ECO:0000259" key="8">
    <source>
        <dbReference type="PROSITE" id="PS51485"/>
    </source>
</evidence>
<protein>
    <submittedName>
        <fullName evidence="10">Blue copper protein-like</fullName>
    </submittedName>
</protein>
<proteinExistence type="predicted"/>
<dbReference type="GeneID" id="111004990"/>
<feature type="compositionally biased region" description="Low complexity" evidence="6">
    <location>
        <begin position="122"/>
        <end position="134"/>
    </location>
</feature>
<reference evidence="10" key="1">
    <citation type="submission" date="2025-08" db="UniProtKB">
        <authorList>
            <consortium name="RefSeq"/>
        </authorList>
    </citation>
    <scope>IDENTIFICATION</scope>
    <source>
        <strain evidence="10">OHB3-1</strain>
    </source>
</reference>
<keyword evidence="5" id="KW-0325">Glycoprotein</keyword>
<gene>
    <name evidence="10" type="primary">LOC111004990</name>
</gene>
<dbReference type="OrthoDB" id="206968at2759"/>
<dbReference type="PANTHER" id="PTHR33021">
    <property type="entry name" value="BLUE COPPER PROTEIN"/>
    <property type="match status" value="1"/>
</dbReference>
<keyword evidence="4" id="KW-0186">Copper</keyword>
<feature type="signal peptide" evidence="7">
    <location>
        <begin position="1"/>
        <end position="20"/>
    </location>
</feature>
<evidence type="ECO:0000256" key="3">
    <source>
        <dbReference type="ARBA" id="ARBA00022982"/>
    </source>
</evidence>
<keyword evidence="9" id="KW-1185">Reference proteome</keyword>
<keyword evidence="1" id="KW-0813">Transport</keyword>
<accession>A0A6J1BV33</accession>
<dbReference type="SUPFAM" id="SSF49503">
    <property type="entry name" value="Cupredoxins"/>
    <property type="match status" value="1"/>
</dbReference>
<dbReference type="RefSeq" id="XP_022132018.1">
    <property type="nucleotide sequence ID" value="XM_022276326.1"/>
</dbReference>
<feature type="domain" description="Phytocyanin" evidence="8">
    <location>
        <begin position="21"/>
        <end position="119"/>
    </location>
</feature>
<dbReference type="KEGG" id="mcha:111004990"/>
<keyword evidence="7" id="KW-0732">Signal</keyword>
<evidence type="ECO:0000256" key="7">
    <source>
        <dbReference type="SAM" id="SignalP"/>
    </source>
</evidence>
<sequence>MAAFLGLVIFLISLAVPSFATVYTIGDAAGWASGVDYTSWTSGKTFTVGDSLKFNYGGGHTVDEVSASDYNSCTAGNSISSDSTGSTTIALNKPGTHYFICGAFGHCGNGMKLAVPVTAADAGATPSATPAPTGDGNGDGAPPSTAPTPLEGGGAPTTPSKDTGSPSVINSPTSKVPVEASSASGISAFAAVVSAWAAALLI</sequence>
<evidence type="ECO:0000313" key="10">
    <source>
        <dbReference type="RefSeq" id="XP_022132018.1"/>
    </source>
</evidence>
<organism evidence="9 10">
    <name type="scientific">Momordica charantia</name>
    <name type="common">Bitter gourd</name>
    <name type="synonym">Balsam pear</name>
    <dbReference type="NCBI Taxonomy" id="3673"/>
    <lineage>
        <taxon>Eukaryota</taxon>
        <taxon>Viridiplantae</taxon>
        <taxon>Streptophyta</taxon>
        <taxon>Embryophyta</taxon>
        <taxon>Tracheophyta</taxon>
        <taxon>Spermatophyta</taxon>
        <taxon>Magnoliopsida</taxon>
        <taxon>eudicotyledons</taxon>
        <taxon>Gunneridae</taxon>
        <taxon>Pentapetalae</taxon>
        <taxon>rosids</taxon>
        <taxon>fabids</taxon>
        <taxon>Cucurbitales</taxon>
        <taxon>Cucurbitaceae</taxon>
        <taxon>Momordiceae</taxon>
        <taxon>Momordica</taxon>
    </lineage>
</organism>
<evidence type="ECO:0000256" key="4">
    <source>
        <dbReference type="ARBA" id="ARBA00023008"/>
    </source>
</evidence>
<dbReference type="GO" id="GO:0005886">
    <property type="term" value="C:plasma membrane"/>
    <property type="evidence" value="ECO:0007669"/>
    <property type="project" value="TreeGrafter"/>
</dbReference>
<dbReference type="GO" id="GO:0009055">
    <property type="term" value="F:electron transfer activity"/>
    <property type="evidence" value="ECO:0007669"/>
    <property type="project" value="InterPro"/>
</dbReference>
<evidence type="ECO:0000313" key="9">
    <source>
        <dbReference type="Proteomes" id="UP000504603"/>
    </source>
</evidence>
<dbReference type="CDD" id="cd04216">
    <property type="entry name" value="Phytocyanin"/>
    <property type="match status" value="1"/>
</dbReference>
<evidence type="ECO:0000256" key="1">
    <source>
        <dbReference type="ARBA" id="ARBA00022448"/>
    </source>
</evidence>
<dbReference type="FunFam" id="2.60.40.420:FF:000003">
    <property type="entry name" value="Blue copper"/>
    <property type="match status" value="1"/>
</dbReference>
<evidence type="ECO:0000256" key="2">
    <source>
        <dbReference type="ARBA" id="ARBA00022723"/>
    </source>
</evidence>
<keyword evidence="3" id="KW-0249">Electron transport</keyword>